<dbReference type="SUPFAM" id="SSF53335">
    <property type="entry name" value="S-adenosyl-L-methionine-dependent methyltransferases"/>
    <property type="match status" value="1"/>
</dbReference>
<comment type="caution">
    <text evidence="1">The sequence shown here is derived from an EMBL/GenBank/DDBJ whole genome shotgun (WGS) entry which is preliminary data.</text>
</comment>
<dbReference type="AlphaFoldDB" id="A0A158DHF5"/>
<keyword evidence="2" id="KW-1185">Reference proteome</keyword>
<evidence type="ECO:0000313" key="2">
    <source>
        <dbReference type="Proteomes" id="UP000054596"/>
    </source>
</evidence>
<dbReference type="SUPFAM" id="SSF53756">
    <property type="entry name" value="UDP-Glycosyltransferase/glycogen phosphorylase"/>
    <property type="match status" value="1"/>
</dbReference>
<dbReference type="Gene3D" id="3.40.50.2000">
    <property type="entry name" value="Glycogen Phosphorylase B"/>
    <property type="match status" value="1"/>
</dbReference>
<dbReference type="GO" id="GO:0016757">
    <property type="term" value="F:glycosyltransferase activity"/>
    <property type="evidence" value="ECO:0007669"/>
    <property type="project" value="InterPro"/>
</dbReference>
<proteinExistence type="predicted"/>
<sequence length="567" mass="63004">MEEAEKRATRRARDPEFVQRYLVGEGIDLAPDGSFLRPLAHLFPRVSKVRWWNTALGGEQYLMGVEEESVDFMHADLCLATQTHPVQSLSQWLDRLKPHGHLVLTVPNEAIGAAHTWRFSIGGGAHASTSSIDVLDIVKSFAHIAQCERLALVHDDSPDTPDTPDASAIELVLRKRVVQGAQERVNAVYRAQSAEACIAACHAAIDAYPYRYDVYHLAMLALLRWRELAHMDTVMARAVAHMPDDHMSRLNHALHAISRGRLNEGFALRESLLGPRGWARRTKAQPPQAFPRWSGEPLAGKRIAIWSEFGLGDEIFFFRFARILREQAGAASVSVVCQTPLVSLFEASGEADAVIDIKAAGAIAPHDFWVYPHDIPMHLPLDLDALPQSVPYLRAPQAPAPGMTQLDARAVKVGVVFKGDPTHENDHARSLPSLSTLDELFAIEGVEFYSLQKGAGANEAADYAKRLRNFHDIGARVTSMDETASAIAALDVVVTVDTSVAHVAGALGKPVLLMLPDFGDWRWHYLREDSPWYPSMRLLRQQHGEDWRPVVARIGESLRDWSEQRRS</sequence>
<dbReference type="InterPro" id="IPR011990">
    <property type="entry name" value="TPR-like_helical_dom_sf"/>
</dbReference>
<gene>
    <name evidence="1" type="ORF">AWB82_06765</name>
</gene>
<accession>A0A158DHF5</accession>
<evidence type="ECO:0000313" key="1">
    <source>
        <dbReference type="EMBL" id="SAK93998.1"/>
    </source>
</evidence>
<dbReference type="Proteomes" id="UP000054596">
    <property type="component" value="Unassembled WGS sequence"/>
</dbReference>
<dbReference type="SUPFAM" id="SSF48452">
    <property type="entry name" value="TPR-like"/>
    <property type="match status" value="1"/>
</dbReference>
<reference evidence="1" key="1">
    <citation type="submission" date="2016-01" db="EMBL/GenBank/DDBJ databases">
        <authorList>
            <person name="Peeters C."/>
        </authorList>
    </citation>
    <scope>NUCLEOTIDE SEQUENCE [LARGE SCALE GENOMIC DNA]</scope>
    <source>
        <strain evidence="1">LMG 29325</strain>
    </source>
</reference>
<dbReference type="InterPro" id="IPR029063">
    <property type="entry name" value="SAM-dependent_MTases_sf"/>
</dbReference>
<dbReference type="InterPro" id="IPR002201">
    <property type="entry name" value="Glyco_trans_9"/>
</dbReference>
<dbReference type="RefSeq" id="WP_086973660.1">
    <property type="nucleotide sequence ID" value="NZ_FCOJ02000088.1"/>
</dbReference>
<dbReference type="OrthoDB" id="8886062at2"/>
<protein>
    <submittedName>
        <fullName evidence="1">Tetratricopeptide repeat protein</fullName>
    </submittedName>
</protein>
<dbReference type="STRING" id="1777143.AWB82_06765"/>
<dbReference type="Pfam" id="PF01075">
    <property type="entry name" value="Glyco_transf_9"/>
    <property type="match status" value="1"/>
</dbReference>
<name>A0A158DHF5_9BURK</name>
<organism evidence="1 2">
    <name type="scientific">Caballeronia glebae</name>
    <dbReference type="NCBI Taxonomy" id="1777143"/>
    <lineage>
        <taxon>Bacteria</taxon>
        <taxon>Pseudomonadati</taxon>
        <taxon>Pseudomonadota</taxon>
        <taxon>Betaproteobacteria</taxon>
        <taxon>Burkholderiales</taxon>
        <taxon>Burkholderiaceae</taxon>
        <taxon>Caballeronia</taxon>
    </lineage>
</organism>
<dbReference type="EMBL" id="FCOJ02000088">
    <property type="protein sequence ID" value="SAK93998.1"/>
    <property type="molecule type" value="Genomic_DNA"/>
</dbReference>